<evidence type="ECO:0000256" key="1">
    <source>
        <dbReference type="ARBA" id="ARBA00023157"/>
    </source>
</evidence>
<keyword evidence="1" id="KW-1015">Disulfide bond</keyword>
<keyword evidence="3" id="KW-0472">Membrane</keyword>
<accession>A0A1S8WLG5</accession>
<feature type="non-terminal residue" evidence="4">
    <location>
        <position position="327"/>
    </location>
</feature>
<gene>
    <name evidence="4" type="ORF">X801_08892</name>
</gene>
<evidence type="ECO:0000313" key="4">
    <source>
        <dbReference type="EMBL" id="OON15308.1"/>
    </source>
</evidence>
<keyword evidence="3" id="KW-1133">Transmembrane helix</keyword>
<dbReference type="PANTHER" id="PTHR24652:SF69">
    <property type="entry name" value="CUB DOMAIN-CONTAINING PROTEIN"/>
    <property type="match status" value="1"/>
</dbReference>
<sequence>MRQFFFGVHRFAAYAFSLFIQYGKRLVFHKLLNFWPVDTQDCFGLPENPITLAGAFVANSRLPGRTTCYFAPSESGQYLSMRFSSLLLPRKANSCPTLTINEYSSVREELIDDTDPNLRVPMVVPADPKQLFRSDCTNYEKMLEQVVRTSAPGLRIEMIFEPMNSDLTDVSYALIITSFLIGPSFNCPSGTFRCWSDRSRCIPESLTCDGIDNCFDDSDENNYLCKILSGEISEPFLLFRQPVISGIILNPDPPKASDQQSKSYGLGVSQYMATFSFEVTFECSVMYFEYMTGFFVMTVSFLGLVLIVTTVVFVLRKHRTKVREEEQ</sequence>
<dbReference type="AlphaFoldDB" id="A0A1S8WLG5"/>
<keyword evidence="5" id="KW-1185">Reference proteome</keyword>
<reference evidence="4 5" key="1">
    <citation type="submission" date="2015-03" db="EMBL/GenBank/DDBJ databases">
        <title>Draft genome of the nematode, Opisthorchis viverrini.</title>
        <authorList>
            <person name="Mitreva M."/>
        </authorList>
    </citation>
    <scope>NUCLEOTIDE SEQUENCE [LARGE SCALE GENOMIC DNA]</scope>
    <source>
        <strain evidence="4">Khon Kaen</strain>
    </source>
</reference>
<dbReference type="InterPro" id="IPR036055">
    <property type="entry name" value="LDL_receptor-like_sf"/>
</dbReference>
<evidence type="ECO:0000256" key="2">
    <source>
        <dbReference type="PROSITE-ProRule" id="PRU00124"/>
    </source>
</evidence>
<dbReference type="PROSITE" id="PS50068">
    <property type="entry name" value="LDLRA_2"/>
    <property type="match status" value="1"/>
</dbReference>
<name>A0A1S8WLG5_OPIVI</name>
<protein>
    <recommendedName>
        <fullName evidence="6">Low-density lipoprotein receptor domain class A</fullName>
    </recommendedName>
</protein>
<dbReference type="PROSITE" id="PS01209">
    <property type="entry name" value="LDLRA_1"/>
    <property type="match status" value="1"/>
</dbReference>
<dbReference type="Proteomes" id="UP000243686">
    <property type="component" value="Unassembled WGS sequence"/>
</dbReference>
<dbReference type="CDD" id="cd00112">
    <property type="entry name" value="LDLa"/>
    <property type="match status" value="1"/>
</dbReference>
<organism evidence="4 5">
    <name type="scientific">Opisthorchis viverrini</name>
    <name type="common">Southeast Asian liver fluke</name>
    <dbReference type="NCBI Taxonomy" id="6198"/>
    <lineage>
        <taxon>Eukaryota</taxon>
        <taxon>Metazoa</taxon>
        <taxon>Spiralia</taxon>
        <taxon>Lophotrochozoa</taxon>
        <taxon>Platyhelminthes</taxon>
        <taxon>Trematoda</taxon>
        <taxon>Digenea</taxon>
        <taxon>Opisthorchiida</taxon>
        <taxon>Opisthorchiata</taxon>
        <taxon>Opisthorchiidae</taxon>
        <taxon>Opisthorchis</taxon>
    </lineage>
</organism>
<dbReference type="InterPro" id="IPR042333">
    <property type="entry name" value="LRAD2/Mig-13-like"/>
</dbReference>
<dbReference type="EMBL" id="KV905895">
    <property type="protein sequence ID" value="OON15308.1"/>
    <property type="molecule type" value="Genomic_DNA"/>
</dbReference>
<evidence type="ECO:0000256" key="3">
    <source>
        <dbReference type="SAM" id="Phobius"/>
    </source>
</evidence>
<evidence type="ECO:0000313" key="5">
    <source>
        <dbReference type="Proteomes" id="UP000243686"/>
    </source>
</evidence>
<dbReference type="SUPFAM" id="SSF57424">
    <property type="entry name" value="LDL receptor-like module"/>
    <property type="match status" value="1"/>
</dbReference>
<feature type="transmembrane region" description="Helical" evidence="3">
    <location>
        <begin position="290"/>
        <end position="315"/>
    </location>
</feature>
<proteinExistence type="predicted"/>
<dbReference type="PANTHER" id="PTHR24652">
    <property type="entry name" value="LOW-DENSITY LIPOPROTEIN RECEPTOR CLASS A DOMAIN-CONTAINING PROTEIN 2"/>
    <property type="match status" value="1"/>
</dbReference>
<dbReference type="Pfam" id="PF00057">
    <property type="entry name" value="Ldl_recept_a"/>
    <property type="match status" value="1"/>
</dbReference>
<dbReference type="Gene3D" id="4.10.400.10">
    <property type="entry name" value="Low-density Lipoprotein Receptor"/>
    <property type="match status" value="1"/>
</dbReference>
<dbReference type="InterPro" id="IPR002172">
    <property type="entry name" value="LDrepeatLR_classA_rpt"/>
</dbReference>
<comment type="caution">
    <text evidence="2">Lacks conserved residue(s) required for the propagation of feature annotation.</text>
</comment>
<dbReference type="SMART" id="SM00192">
    <property type="entry name" value="LDLa"/>
    <property type="match status" value="1"/>
</dbReference>
<evidence type="ECO:0008006" key="6">
    <source>
        <dbReference type="Google" id="ProtNLM"/>
    </source>
</evidence>
<dbReference type="InterPro" id="IPR023415">
    <property type="entry name" value="LDLR_class-A_CS"/>
</dbReference>
<keyword evidence="3" id="KW-0812">Transmembrane</keyword>